<dbReference type="EMBL" id="GBRH01271146">
    <property type="protein sequence ID" value="JAD26749.1"/>
    <property type="molecule type" value="Transcribed_RNA"/>
</dbReference>
<reference evidence="1" key="2">
    <citation type="journal article" date="2015" name="Data Brief">
        <title>Shoot transcriptome of the giant reed, Arundo donax.</title>
        <authorList>
            <person name="Barrero R.A."/>
            <person name="Guerrero F.D."/>
            <person name="Moolhuijzen P."/>
            <person name="Goolsby J.A."/>
            <person name="Tidwell J."/>
            <person name="Bellgard S.E."/>
            <person name="Bellgard M.I."/>
        </authorList>
    </citation>
    <scope>NUCLEOTIDE SEQUENCE</scope>
    <source>
        <tissue evidence="1">Shoot tissue taken approximately 20 cm above the soil surface</tissue>
    </source>
</reference>
<accession>A0A0A8YJJ2</accession>
<evidence type="ECO:0000313" key="1">
    <source>
        <dbReference type="EMBL" id="JAD26749.1"/>
    </source>
</evidence>
<dbReference type="AlphaFoldDB" id="A0A0A8YJJ2"/>
<proteinExistence type="predicted"/>
<organism evidence="1">
    <name type="scientific">Arundo donax</name>
    <name type="common">Giant reed</name>
    <name type="synonym">Donax arundinaceus</name>
    <dbReference type="NCBI Taxonomy" id="35708"/>
    <lineage>
        <taxon>Eukaryota</taxon>
        <taxon>Viridiplantae</taxon>
        <taxon>Streptophyta</taxon>
        <taxon>Embryophyta</taxon>
        <taxon>Tracheophyta</taxon>
        <taxon>Spermatophyta</taxon>
        <taxon>Magnoliopsida</taxon>
        <taxon>Liliopsida</taxon>
        <taxon>Poales</taxon>
        <taxon>Poaceae</taxon>
        <taxon>PACMAD clade</taxon>
        <taxon>Arundinoideae</taxon>
        <taxon>Arundineae</taxon>
        <taxon>Arundo</taxon>
    </lineage>
</organism>
<reference evidence="1" key="1">
    <citation type="submission" date="2014-09" db="EMBL/GenBank/DDBJ databases">
        <authorList>
            <person name="Magalhaes I.L.F."/>
            <person name="Oliveira U."/>
            <person name="Santos F.R."/>
            <person name="Vidigal T.H.D.A."/>
            <person name="Brescovit A.D."/>
            <person name="Santos A.J."/>
        </authorList>
    </citation>
    <scope>NUCLEOTIDE SEQUENCE</scope>
    <source>
        <tissue evidence="1">Shoot tissue taken approximately 20 cm above the soil surface</tissue>
    </source>
</reference>
<protein>
    <submittedName>
        <fullName evidence="1">Uncharacterized protein</fullName>
    </submittedName>
</protein>
<name>A0A0A8YJJ2_ARUDO</name>
<sequence>MVCLRSGVMLWREGHSIRTSGGSCSTSSRGDKD</sequence>